<protein>
    <submittedName>
        <fullName evidence="2">Uncharacterized protein</fullName>
    </submittedName>
</protein>
<proteinExistence type="predicted"/>
<sequence>MEAAARLVPSSLGRRQHGWRPPSAMSVRVRHGGRRTAPASLAPSRWMTAPATLASKKDHF</sequence>
<name>A0A0E0I0K5_ORYNI</name>
<dbReference type="Proteomes" id="UP000006591">
    <property type="component" value="Chromosome 7"/>
</dbReference>
<keyword evidence="3" id="KW-1185">Reference proteome</keyword>
<dbReference type="Gramene" id="ONIVA07G12300.1">
    <property type="protein sequence ID" value="ONIVA07G12300.1"/>
    <property type="gene ID" value="ONIVA07G12300"/>
</dbReference>
<dbReference type="EnsemblPlants" id="ONIVA07G12300.1">
    <property type="protein sequence ID" value="ONIVA07G12300.1"/>
    <property type="gene ID" value="ONIVA07G12300"/>
</dbReference>
<reference evidence="2" key="2">
    <citation type="submission" date="2018-04" db="EMBL/GenBank/DDBJ databases">
        <title>OnivRS2 (Oryza nivara Reference Sequence Version 2).</title>
        <authorList>
            <person name="Zhang J."/>
            <person name="Kudrna D."/>
            <person name="Lee S."/>
            <person name="Talag J."/>
            <person name="Rajasekar S."/>
            <person name="Welchert J."/>
            <person name="Hsing Y.-I."/>
            <person name="Wing R.A."/>
        </authorList>
    </citation>
    <scope>NUCLEOTIDE SEQUENCE [LARGE SCALE GENOMIC DNA]</scope>
    <source>
        <strain evidence="2">SL10</strain>
    </source>
</reference>
<reference evidence="2" key="1">
    <citation type="submission" date="2015-04" db="UniProtKB">
        <authorList>
            <consortium name="EnsemblPlants"/>
        </authorList>
    </citation>
    <scope>IDENTIFICATION</scope>
    <source>
        <strain evidence="2">SL10</strain>
    </source>
</reference>
<evidence type="ECO:0000313" key="2">
    <source>
        <dbReference type="EnsemblPlants" id="ONIVA07G12300.1"/>
    </source>
</evidence>
<dbReference type="AlphaFoldDB" id="A0A0E0I0K5"/>
<evidence type="ECO:0000313" key="3">
    <source>
        <dbReference type="Proteomes" id="UP000006591"/>
    </source>
</evidence>
<organism evidence="2">
    <name type="scientific">Oryza nivara</name>
    <name type="common">Indian wild rice</name>
    <name type="synonym">Oryza sativa f. spontanea</name>
    <dbReference type="NCBI Taxonomy" id="4536"/>
    <lineage>
        <taxon>Eukaryota</taxon>
        <taxon>Viridiplantae</taxon>
        <taxon>Streptophyta</taxon>
        <taxon>Embryophyta</taxon>
        <taxon>Tracheophyta</taxon>
        <taxon>Spermatophyta</taxon>
        <taxon>Magnoliopsida</taxon>
        <taxon>Liliopsida</taxon>
        <taxon>Poales</taxon>
        <taxon>Poaceae</taxon>
        <taxon>BOP clade</taxon>
        <taxon>Oryzoideae</taxon>
        <taxon>Oryzeae</taxon>
        <taxon>Oryzinae</taxon>
        <taxon>Oryza</taxon>
    </lineage>
</organism>
<feature type="region of interest" description="Disordered" evidence="1">
    <location>
        <begin position="1"/>
        <end position="60"/>
    </location>
</feature>
<evidence type="ECO:0000256" key="1">
    <source>
        <dbReference type="SAM" id="MobiDB-lite"/>
    </source>
</evidence>
<accession>A0A0E0I0K5</accession>
<dbReference type="HOGENOM" id="CLU_2691627_0_0_1"/>